<name>A0AAV4X6P4_9ARAC</name>
<proteinExistence type="predicted"/>
<keyword evidence="2" id="KW-0812">Transmembrane</keyword>
<keyword evidence="2" id="KW-1133">Transmembrane helix</keyword>
<keyword evidence="4" id="KW-1185">Reference proteome</keyword>
<feature type="compositionally biased region" description="Polar residues" evidence="1">
    <location>
        <begin position="1"/>
        <end position="19"/>
    </location>
</feature>
<evidence type="ECO:0000256" key="2">
    <source>
        <dbReference type="SAM" id="Phobius"/>
    </source>
</evidence>
<evidence type="ECO:0000256" key="1">
    <source>
        <dbReference type="SAM" id="MobiDB-lite"/>
    </source>
</evidence>
<feature type="transmembrane region" description="Helical" evidence="2">
    <location>
        <begin position="116"/>
        <end position="139"/>
    </location>
</feature>
<dbReference type="Proteomes" id="UP001054837">
    <property type="component" value="Unassembled WGS sequence"/>
</dbReference>
<evidence type="ECO:0000313" key="4">
    <source>
        <dbReference type="Proteomes" id="UP001054837"/>
    </source>
</evidence>
<evidence type="ECO:0000313" key="3">
    <source>
        <dbReference type="EMBL" id="GIY90865.1"/>
    </source>
</evidence>
<comment type="caution">
    <text evidence="3">The sequence shown here is derived from an EMBL/GenBank/DDBJ whole genome shotgun (WGS) entry which is preliminary data.</text>
</comment>
<organism evidence="3 4">
    <name type="scientific">Caerostris darwini</name>
    <dbReference type="NCBI Taxonomy" id="1538125"/>
    <lineage>
        <taxon>Eukaryota</taxon>
        <taxon>Metazoa</taxon>
        <taxon>Ecdysozoa</taxon>
        <taxon>Arthropoda</taxon>
        <taxon>Chelicerata</taxon>
        <taxon>Arachnida</taxon>
        <taxon>Araneae</taxon>
        <taxon>Araneomorphae</taxon>
        <taxon>Entelegynae</taxon>
        <taxon>Araneoidea</taxon>
        <taxon>Araneidae</taxon>
        <taxon>Caerostris</taxon>
    </lineage>
</organism>
<accession>A0AAV4X6P4</accession>
<keyword evidence="2" id="KW-0472">Membrane</keyword>
<dbReference type="EMBL" id="BPLQ01015723">
    <property type="protein sequence ID" value="GIY90865.1"/>
    <property type="molecule type" value="Genomic_DNA"/>
</dbReference>
<protein>
    <submittedName>
        <fullName evidence="3">Uncharacterized protein</fullName>
    </submittedName>
</protein>
<feature type="transmembrane region" description="Helical" evidence="2">
    <location>
        <begin position="63"/>
        <end position="82"/>
    </location>
</feature>
<reference evidence="3 4" key="1">
    <citation type="submission" date="2021-06" db="EMBL/GenBank/DDBJ databases">
        <title>Caerostris darwini draft genome.</title>
        <authorList>
            <person name="Kono N."/>
            <person name="Arakawa K."/>
        </authorList>
    </citation>
    <scope>NUCLEOTIDE SEQUENCE [LARGE SCALE GENOMIC DNA]</scope>
</reference>
<dbReference type="AlphaFoldDB" id="A0AAV4X6P4"/>
<feature type="region of interest" description="Disordered" evidence="1">
    <location>
        <begin position="1"/>
        <end position="21"/>
    </location>
</feature>
<gene>
    <name evidence="3" type="ORF">CDAR_490941</name>
</gene>
<sequence length="192" mass="22766">MPYLSFNSGSQWRDSTQPGKQAETPVERLELFLTNFSLRIESRIVKVGRFLLCQNRKKGKRSYFFCVCLFVRFFFTFFFHPVDRWKIVRFLDCCEYTTAAWLLLVPPQTIVDDVRLVFVFGLVSEWKFFFSPTLLFGLFRKEKALSESFFICGYLAATLNFAACMHNVQTFEFIQCLFLFLNYRMCSFKQCS</sequence>